<accession>X1GIW1</accession>
<evidence type="ECO:0000313" key="2">
    <source>
        <dbReference type="EMBL" id="GAH32938.1"/>
    </source>
</evidence>
<feature type="compositionally biased region" description="Gly residues" evidence="1">
    <location>
        <begin position="17"/>
        <end position="31"/>
    </location>
</feature>
<sequence length="390" mass="41162">KRTSAGPFEDTLRSGTRKGGGYGGGMRGSMGGYGGGYGEMGGSVKTGGPGGAGGYGGMGLDGDSMAANGRPILFHNGKAPGSKFDQNGDNSRFDSLTIKSSNSDQEPGAVVTIVTGDPVASTKPELTLPSRPMSDASGPSSLPALKVQAESTDSHVVWDETKGGKRPDGLWGSISRNKNEAVFNKLDDELDSKGHQAVGEKAKPVVPPYGKVVEYSWQGKVSPDKPSVPPYGDVWEAGRQGDVSKEEEESSISDSEVISGSGTEEHFKELLESTDEIESLLKKVQSTGSDSQSPMGGEVDKKESGGRRGPILGDIPTVGGLFRSDGKKKQLSKERIVDYLEEKQIAEGIEPKRESVSAAIQTQPDPNLEYDEQSVVDRTGILPREDEPDL</sequence>
<name>X1GIW1_9ZZZZ</name>
<feature type="compositionally biased region" description="Polar residues" evidence="1">
    <location>
        <begin position="284"/>
        <end position="294"/>
    </location>
</feature>
<feature type="region of interest" description="Disordered" evidence="1">
    <location>
        <begin position="348"/>
        <end position="390"/>
    </location>
</feature>
<gene>
    <name evidence="2" type="ORF">S03H2_15353</name>
</gene>
<dbReference type="EMBL" id="BARU01007802">
    <property type="protein sequence ID" value="GAH32938.1"/>
    <property type="molecule type" value="Genomic_DNA"/>
</dbReference>
<feature type="compositionally biased region" description="Low complexity" evidence="1">
    <location>
        <begin position="252"/>
        <end position="262"/>
    </location>
</feature>
<reference evidence="2" key="1">
    <citation type="journal article" date="2014" name="Front. Microbiol.">
        <title>High frequency of phylogenetically diverse reductive dehalogenase-homologous genes in deep subseafloor sedimentary metagenomes.</title>
        <authorList>
            <person name="Kawai M."/>
            <person name="Futagami T."/>
            <person name="Toyoda A."/>
            <person name="Takaki Y."/>
            <person name="Nishi S."/>
            <person name="Hori S."/>
            <person name="Arai W."/>
            <person name="Tsubouchi T."/>
            <person name="Morono Y."/>
            <person name="Uchiyama I."/>
            <person name="Ito T."/>
            <person name="Fujiyama A."/>
            <person name="Inagaki F."/>
            <person name="Takami H."/>
        </authorList>
    </citation>
    <scope>NUCLEOTIDE SEQUENCE</scope>
    <source>
        <strain evidence="2">Expedition CK06-06</strain>
    </source>
</reference>
<feature type="non-terminal residue" evidence="2">
    <location>
        <position position="390"/>
    </location>
</feature>
<organism evidence="2">
    <name type="scientific">marine sediment metagenome</name>
    <dbReference type="NCBI Taxonomy" id="412755"/>
    <lineage>
        <taxon>unclassified sequences</taxon>
        <taxon>metagenomes</taxon>
        <taxon>ecological metagenomes</taxon>
    </lineage>
</organism>
<protein>
    <submittedName>
        <fullName evidence="2">Uncharacterized protein</fullName>
    </submittedName>
</protein>
<feature type="region of interest" description="Disordered" evidence="1">
    <location>
        <begin position="1"/>
        <end position="31"/>
    </location>
</feature>
<evidence type="ECO:0000256" key="1">
    <source>
        <dbReference type="SAM" id="MobiDB-lite"/>
    </source>
</evidence>
<dbReference type="AlphaFoldDB" id="X1GIW1"/>
<comment type="caution">
    <text evidence="2">The sequence shown here is derived from an EMBL/GenBank/DDBJ whole genome shotgun (WGS) entry which is preliminary data.</text>
</comment>
<feature type="compositionally biased region" description="Basic and acidic residues" evidence="1">
    <location>
        <begin position="152"/>
        <end position="168"/>
    </location>
</feature>
<feature type="non-terminal residue" evidence="2">
    <location>
        <position position="1"/>
    </location>
</feature>
<proteinExistence type="predicted"/>
<feature type="region of interest" description="Disordered" evidence="1">
    <location>
        <begin position="219"/>
        <end position="330"/>
    </location>
</feature>
<feature type="region of interest" description="Disordered" evidence="1">
    <location>
        <begin position="120"/>
        <end position="174"/>
    </location>
</feature>